<dbReference type="eggNOG" id="COG0469">
    <property type="taxonomic scope" value="Bacteria"/>
</dbReference>
<evidence type="ECO:0000259" key="13">
    <source>
        <dbReference type="Pfam" id="PF00224"/>
    </source>
</evidence>
<comment type="pathway">
    <text evidence="1 12">Carbohydrate degradation; glycolysis; pyruvate from D-glyceraldehyde 3-phosphate: step 5/5.</text>
</comment>
<dbReference type="RefSeq" id="WP_013136727.1">
    <property type="nucleotide sequence ID" value="NC_014166.1"/>
</dbReference>
<keyword evidence="15" id="KW-1185">Reference proteome</keyword>
<keyword evidence="10 12" id="KW-0324">Glycolysis</keyword>
<evidence type="ECO:0000256" key="1">
    <source>
        <dbReference type="ARBA" id="ARBA00004997"/>
    </source>
</evidence>
<keyword evidence="5" id="KW-0479">Metal-binding</keyword>
<dbReference type="InterPro" id="IPR040442">
    <property type="entry name" value="Pyrv_kinase-like_dom_sf"/>
</dbReference>
<evidence type="ECO:0000256" key="8">
    <source>
        <dbReference type="ARBA" id="ARBA00022840"/>
    </source>
</evidence>
<evidence type="ECO:0000256" key="11">
    <source>
        <dbReference type="ARBA" id="ARBA00023317"/>
    </source>
</evidence>
<dbReference type="GO" id="GO:0000287">
    <property type="term" value="F:magnesium ion binding"/>
    <property type="evidence" value="ECO:0007669"/>
    <property type="project" value="InterPro"/>
</dbReference>
<dbReference type="HOGENOM" id="CLU_015439_1_2_7"/>
<dbReference type="GO" id="GO:0016301">
    <property type="term" value="F:kinase activity"/>
    <property type="evidence" value="ECO:0007669"/>
    <property type="project" value="UniProtKB-KW"/>
</dbReference>
<keyword evidence="4 12" id="KW-0808">Transferase</keyword>
<dbReference type="STRING" id="572480.Arnit_2934"/>
<dbReference type="Pfam" id="PF00224">
    <property type="entry name" value="PK"/>
    <property type="match status" value="1"/>
</dbReference>
<keyword evidence="9 12" id="KW-0460">Magnesium</keyword>
<gene>
    <name evidence="14" type="ordered locus">Arnit_2934</name>
</gene>
<sequence length="321" mass="36742">MKKIIATVGPSLLYTTPIKEIHTEQNIYRINGAHGTIEELEKYILEIKSQIKDANILMDLPGNKVRTSGFENGYIDIKENEEFNLSFKQMNYTNFYFHLKIGDTVWANDSIFKFTVQDIDKKNEKISFLSHSTGKLLNNKGMHVRGIHENIPFLFEKDKLLIELANKHNLSYIGLSFVRTKKDIEEAQKLINKDCIIISKVETIAAVNNLVDILSIVDYILIDRGDLSTEVGLNKIPSYQKYIIDKALFYSKKVFLATQFLKSMEHNPIPTIPEVIDMYNTLKSGIYGIQMSEETAVGKYPKNCLDTISGLMEEINNERMA</sequence>
<evidence type="ECO:0000313" key="15">
    <source>
        <dbReference type="Proteomes" id="UP000000939"/>
    </source>
</evidence>
<evidence type="ECO:0000256" key="6">
    <source>
        <dbReference type="ARBA" id="ARBA00022741"/>
    </source>
</evidence>
<dbReference type="PANTHER" id="PTHR11817">
    <property type="entry name" value="PYRUVATE KINASE"/>
    <property type="match status" value="1"/>
</dbReference>
<evidence type="ECO:0000256" key="10">
    <source>
        <dbReference type="ARBA" id="ARBA00023152"/>
    </source>
</evidence>
<evidence type="ECO:0000256" key="3">
    <source>
        <dbReference type="ARBA" id="ARBA00012142"/>
    </source>
</evidence>
<reference evidence="14 15" key="1">
    <citation type="journal article" date="2010" name="Stand. Genomic Sci.">
        <title>Complete genome sequence of Arcobacter nitrofigilis type strain (CI).</title>
        <authorList>
            <person name="Pati A."/>
            <person name="Gronow S."/>
            <person name="Lapidus A."/>
            <person name="Copeland A."/>
            <person name="Glavina Del Rio T."/>
            <person name="Nolan M."/>
            <person name="Lucas S."/>
            <person name="Tice H."/>
            <person name="Cheng J.F."/>
            <person name="Han C."/>
            <person name="Chertkov O."/>
            <person name="Bruce D."/>
            <person name="Tapia R."/>
            <person name="Goodwin L."/>
            <person name="Pitluck S."/>
            <person name="Liolios K."/>
            <person name="Ivanova N."/>
            <person name="Mavromatis K."/>
            <person name="Chen A."/>
            <person name="Palaniappan K."/>
            <person name="Land M."/>
            <person name="Hauser L."/>
            <person name="Chang Y.J."/>
            <person name="Jeffries C.D."/>
            <person name="Detter J.C."/>
            <person name="Rohde M."/>
            <person name="Goker M."/>
            <person name="Bristow J."/>
            <person name="Eisen J.A."/>
            <person name="Markowitz V."/>
            <person name="Hugenholtz P."/>
            <person name="Klenk H.P."/>
            <person name="Kyrpides N.C."/>
        </authorList>
    </citation>
    <scope>NUCLEOTIDE SEQUENCE [LARGE SCALE GENOMIC DNA]</scope>
    <source>
        <strain evidence="15">ATCC 33309 / DSM 7299 / CCUG 15893 / LMG 7604 / NCTC 12251 / CI</strain>
    </source>
</reference>
<dbReference type="EC" id="2.7.1.40" evidence="3 12"/>
<evidence type="ECO:0000313" key="14">
    <source>
        <dbReference type="EMBL" id="ADG94582.1"/>
    </source>
</evidence>
<evidence type="ECO:0000256" key="5">
    <source>
        <dbReference type="ARBA" id="ARBA00022723"/>
    </source>
</evidence>
<dbReference type="SUPFAM" id="SSF50800">
    <property type="entry name" value="PK beta-barrel domain-like"/>
    <property type="match status" value="1"/>
</dbReference>
<protein>
    <recommendedName>
        <fullName evidence="3 12">Pyruvate kinase</fullName>
        <ecNumber evidence="3 12">2.7.1.40</ecNumber>
    </recommendedName>
</protein>
<keyword evidence="7 12" id="KW-0418">Kinase</keyword>
<keyword evidence="8" id="KW-0067">ATP-binding</keyword>
<evidence type="ECO:0000256" key="9">
    <source>
        <dbReference type="ARBA" id="ARBA00022842"/>
    </source>
</evidence>
<feature type="domain" description="Pyruvate kinase barrel" evidence="13">
    <location>
        <begin position="3"/>
        <end position="303"/>
    </location>
</feature>
<evidence type="ECO:0000256" key="12">
    <source>
        <dbReference type="RuleBase" id="RU000504"/>
    </source>
</evidence>
<dbReference type="AlphaFoldDB" id="D5V7G2"/>
<organism evidence="14 15">
    <name type="scientific">Arcobacter nitrofigilis (strain ATCC 33309 / DSM 7299 / CCUG 15893 / LMG 7604 / NCTC 12251 / CI)</name>
    <name type="common">Campylobacter nitrofigilis</name>
    <dbReference type="NCBI Taxonomy" id="572480"/>
    <lineage>
        <taxon>Bacteria</taxon>
        <taxon>Pseudomonadati</taxon>
        <taxon>Campylobacterota</taxon>
        <taxon>Epsilonproteobacteria</taxon>
        <taxon>Campylobacterales</taxon>
        <taxon>Arcobacteraceae</taxon>
        <taxon>Arcobacter</taxon>
    </lineage>
</organism>
<dbReference type="Gene3D" id="3.20.20.60">
    <property type="entry name" value="Phosphoenolpyruvate-binding domains"/>
    <property type="match status" value="1"/>
</dbReference>
<dbReference type="EMBL" id="CP001999">
    <property type="protein sequence ID" value="ADG94582.1"/>
    <property type="molecule type" value="Genomic_DNA"/>
</dbReference>
<name>D5V7G2_ARCNC</name>
<comment type="catalytic activity">
    <reaction evidence="12">
        <text>pyruvate + ATP = phosphoenolpyruvate + ADP + H(+)</text>
        <dbReference type="Rhea" id="RHEA:18157"/>
        <dbReference type="ChEBI" id="CHEBI:15361"/>
        <dbReference type="ChEBI" id="CHEBI:15378"/>
        <dbReference type="ChEBI" id="CHEBI:30616"/>
        <dbReference type="ChEBI" id="CHEBI:58702"/>
        <dbReference type="ChEBI" id="CHEBI:456216"/>
        <dbReference type="EC" id="2.7.1.40"/>
    </reaction>
</comment>
<evidence type="ECO:0000256" key="4">
    <source>
        <dbReference type="ARBA" id="ARBA00022679"/>
    </source>
</evidence>
<dbReference type="GO" id="GO:0005524">
    <property type="term" value="F:ATP binding"/>
    <property type="evidence" value="ECO:0007669"/>
    <property type="project" value="UniProtKB-KW"/>
</dbReference>
<dbReference type="InterPro" id="IPR001697">
    <property type="entry name" value="Pyr_Knase"/>
</dbReference>
<evidence type="ECO:0000256" key="2">
    <source>
        <dbReference type="ARBA" id="ARBA00008663"/>
    </source>
</evidence>
<keyword evidence="11 14" id="KW-0670">Pyruvate</keyword>
<comment type="similarity">
    <text evidence="2 12">Belongs to the pyruvate kinase family.</text>
</comment>
<proteinExistence type="inferred from homology"/>
<dbReference type="OrthoDB" id="9812123at2"/>
<accession>D5V7G2</accession>
<dbReference type="InterPro" id="IPR015793">
    <property type="entry name" value="Pyrv_Knase_brl"/>
</dbReference>
<dbReference type="PRINTS" id="PR01050">
    <property type="entry name" value="PYRUVTKNASE"/>
</dbReference>
<dbReference type="KEGG" id="ant:Arnit_2934"/>
<evidence type="ECO:0000256" key="7">
    <source>
        <dbReference type="ARBA" id="ARBA00022777"/>
    </source>
</evidence>
<dbReference type="Gene3D" id="2.40.33.10">
    <property type="entry name" value="PK beta-barrel domain-like"/>
    <property type="match status" value="1"/>
</dbReference>
<dbReference type="Proteomes" id="UP000000939">
    <property type="component" value="Chromosome"/>
</dbReference>
<keyword evidence="6" id="KW-0547">Nucleotide-binding</keyword>
<dbReference type="GO" id="GO:0030955">
    <property type="term" value="F:potassium ion binding"/>
    <property type="evidence" value="ECO:0007669"/>
    <property type="project" value="InterPro"/>
</dbReference>
<dbReference type="InterPro" id="IPR011037">
    <property type="entry name" value="Pyrv_Knase-like_insert_dom_sf"/>
</dbReference>
<dbReference type="SUPFAM" id="SSF51621">
    <property type="entry name" value="Phosphoenolpyruvate/pyruvate domain"/>
    <property type="match status" value="1"/>
</dbReference>
<dbReference type="GO" id="GO:0004743">
    <property type="term" value="F:pyruvate kinase activity"/>
    <property type="evidence" value="ECO:0007669"/>
    <property type="project" value="UniProtKB-EC"/>
</dbReference>
<dbReference type="InterPro" id="IPR015813">
    <property type="entry name" value="Pyrv/PenolPyrv_kinase-like_dom"/>
</dbReference>
<dbReference type="InterPro" id="IPR015806">
    <property type="entry name" value="Pyrv_Knase_insert_dom_sf"/>
</dbReference>
<dbReference type="UniPathway" id="UPA00109">
    <property type="reaction ID" value="UER00188"/>
</dbReference>